<keyword evidence="10" id="KW-1185">Reference proteome</keyword>
<keyword evidence="4 5" id="KW-0274">FAD</keyword>
<evidence type="ECO:0000313" key="9">
    <source>
        <dbReference type="EMBL" id="MBE4749565.1"/>
    </source>
</evidence>
<dbReference type="PROSITE" id="PS00072">
    <property type="entry name" value="ACYL_COA_DH_1"/>
    <property type="match status" value="1"/>
</dbReference>
<organism evidence="9 10">
    <name type="scientific">Corallococcus soli</name>
    <dbReference type="NCBI Taxonomy" id="2710757"/>
    <lineage>
        <taxon>Bacteria</taxon>
        <taxon>Pseudomonadati</taxon>
        <taxon>Myxococcota</taxon>
        <taxon>Myxococcia</taxon>
        <taxon>Myxococcales</taxon>
        <taxon>Cystobacterineae</taxon>
        <taxon>Myxococcaceae</taxon>
        <taxon>Corallococcus</taxon>
    </lineage>
</organism>
<dbReference type="Pfam" id="PF02771">
    <property type="entry name" value="Acyl-CoA_dh_N"/>
    <property type="match status" value="1"/>
</dbReference>
<dbReference type="SUPFAM" id="SSF56645">
    <property type="entry name" value="Acyl-CoA dehydrogenase NM domain-like"/>
    <property type="match status" value="1"/>
</dbReference>
<evidence type="ECO:0000259" key="8">
    <source>
        <dbReference type="Pfam" id="PF02771"/>
    </source>
</evidence>
<comment type="cofactor">
    <cofactor evidence="1 5">
        <name>FAD</name>
        <dbReference type="ChEBI" id="CHEBI:57692"/>
    </cofactor>
</comment>
<evidence type="ECO:0000256" key="5">
    <source>
        <dbReference type="RuleBase" id="RU362125"/>
    </source>
</evidence>
<dbReference type="InterPro" id="IPR037069">
    <property type="entry name" value="AcylCoA_DH/ox_N_sf"/>
</dbReference>
<proteinExistence type="inferred from homology"/>
<evidence type="ECO:0000313" key="10">
    <source>
        <dbReference type="Proteomes" id="UP001516472"/>
    </source>
</evidence>
<dbReference type="EMBL" id="JAAIYO010000003">
    <property type="protein sequence ID" value="MBE4749565.1"/>
    <property type="molecule type" value="Genomic_DNA"/>
</dbReference>
<dbReference type="Proteomes" id="UP001516472">
    <property type="component" value="Unassembled WGS sequence"/>
</dbReference>
<dbReference type="RefSeq" id="WP_193348929.1">
    <property type="nucleotide sequence ID" value="NZ_CBCSIP010000557.1"/>
</dbReference>
<gene>
    <name evidence="9" type="ORF">G4177_15485</name>
</gene>
<protein>
    <submittedName>
        <fullName evidence="9">Acyl-CoA dehydrogenase</fullName>
    </submittedName>
</protein>
<feature type="domain" description="Acyl-CoA oxidase/dehydrogenase middle" evidence="7">
    <location>
        <begin position="122"/>
        <end position="216"/>
    </location>
</feature>
<keyword evidence="5" id="KW-0560">Oxidoreductase</keyword>
<feature type="domain" description="Acyl-CoA dehydrogenase/oxidase N-terminal" evidence="8">
    <location>
        <begin position="6"/>
        <end position="117"/>
    </location>
</feature>
<evidence type="ECO:0000256" key="2">
    <source>
        <dbReference type="ARBA" id="ARBA00009347"/>
    </source>
</evidence>
<dbReference type="PIRSF" id="PIRSF016578">
    <property type="entry name" value="HsaA"/>
    <property type="match status" value="1"/>
</dbReference>
<keyword evidence="3 5" id="KW-0285">Flavoprotein</keyword>
<name>A0ABR9PNR6_9BACT</name>
<dbReference type="PANTHER" id="PTHR43884:SF12">
    <property type="entry name" value="ISOVALERYL-COA DEHYDROGENASE, MITOCHONDRIAL-RELATED"/>
    <property type="match status" value="1"/>
</dbReference>
<evidence type="ECO:0000256" key="4">
    <source>
        <dbReference type="ARBA" id="ARBA00022827"/>
    </source>
</evidence>
<dbReference type="InterPro" id="IPR009075">
    <property type="entry name" value="AcylCo_DH/oxidase_C"/>
</dbReference>
<dbReference type="InterPro" id="IPR006089">
    <property type="entry name" value="Acyl-CoA_DH_CS"/>
</dbReference>
<dbReference type="Gene3D" id="1.20.140.10">
    <property type="entry name" value="Butyryl-CoA Dehydrogenase, subunit A, domain 3"/>
    <property type="match status" value="1"/>
</dbReference>
<sequence>MNFDLTETQTLIRDTARKFAKERVAPKARAADRAEHFDPEVFKALAEVGLLGVNLPSQYGGAEAGVVSYALAMMEMAAADASVSVAMAVTNMCAELIHAVGTDAQREKFVTKLTSGEAIVGAFALSEPHAGSDPGAMLTTAVKRGDRYVLNGSKQWITSGAYAGVMVVWARTGAAGNKGLSCFIVEGGSKGLHVGKHEDKMGLRASNTVGLTFEDCEVPLENLLGKEGDGFRLAMMALDGGRIGIAAQACGVGRAALDATVSYTKDRKAFGQAVADLQGPRFMMADMRTQLDAAELLTLRAAALKEAKQPFTREASMAKLFASEMSNKVADKAVQLHGGYGYIDEFPVERYFRDARVQTIYEGTSEVQRMVIARETFRQQG</sequence>
<dbReference type="Pfam" id="PF02770">
    <property type="entry name" value="Acyl-CoA_dh_M"/>
    <property type="match status" value="1"/>
</dbReference>
<evidence type="ECO:0000256" key="1">
    <source>
        <dbReference type="ARBA" id="ARBA00001974"/>
    </source>
</evidence>
<feature type="domain" description="Acyl-CoA dehydrogenase/oxidase C-terminal" evidence="6">
    <location>
        <begin position="228"/>
        <end position="375"/>
    </location>
</feature>
<dbReference type="InterPro" id="IPR009100">
    <property type="entry name" value="AcylCoA_DH/oxidase_NM_dom_sf"/>
</dbReference>
<dbReference type="InterPro" id="IPR046373">
    <property type="entry name" value="Acyl-CoA_Oxase/DH_mid-dom_sf"/>
</dbReference>
<comment type="similarity">
    <text evidence="2 5">Belongs to the acyl-CoA dehydrogenase family.</text>
</comment>
<accession>A0ABR9PNR6</accession>
<dbReference type="PROSITE" id="PS00073">
    <property type="entry name" value="ACYL_COA_DH_2"/>
    <property type="match status" value="1"/>
</dbReference>
<comment type="caution">
    <text evidence="9">The sequence shown here is derived from an EMBL/GenBank/DDBJ whole genome shotgun (WGS) entry which is preliminary data.</text>
</comment>
<dbReference type="Gene3D" id="1.10.540.10">
    <property type="entry name" value="Acyl-CoA dehydrogenase/oxidase, N-terminal domain"/>
    <property type="match status" value="1"/>
</dbReference>
<reference evidence="9 10" key="1">
    <citation type="submission" date="2020-02" db="EMBL/GenBank/DDBJ databases">
        <authorList>
            <person name="Babadi Z.K."/>
            <person name="Risdian C."/>
            <person name="Ebrahimipour G.H."/>
            <person name="Wink J."/>
        </authorList>
    </citation>
    <scope>NUCLEOTIDE SEQUENCE [LARGE SCALE GENOMIC DNA]</scope>
    <source>
        <strain evidence="9 10">ZKHCc1 1396</strain>
    </source>
</reference>
<evidence type="ECO:0000259" key="6">
    <source>
        <dbReference type="Pfam" id="PF00441"/>
    </source>
</evidence>
<dbReference type="InterPro" id="IPR013786">
    <property type="entry name" value="AcylCoA_DH/ox_N"/>
</dbReference>
<dbReference type="Gene3D" id="2.40.110.10">
    <property type="entry name" value="Butyryl-CoA Dehydrogenase, subunit A, domain 2"/>
    <property type="match status" value="1"/>
</dbReference>
<dbReference type="InterPro" id="IPR006091">
    <property type="entry name" value="Acyl-CoA_Oxase/DH_mid-dom"/>
</dbReference>
<dbReference type="Pfam" id="PF00441">
    <property type="entry name" value="Acyl-CoA_dh_1"/>
    <property type="match status" value="1"/>
</dbReference>
<dbReference type="SUPFAM" id="SSF47203">
    <property type="entry name" value="Acyl-CoA dehydrogenase C-terminal domain-like"/>
    <property type="match status" value="1"/>
</dbReference>
<evidence type="ECO:0000256" key="3">
    <source>
        <dbReference type="ARBA" id="ARBA00022630"/>
    </source>
</evidence>
<evidence type="ECO:0000259" key="7">
    <source>
        <dbReference type="Pfam" id="PF02770"/>
    </source>
</evidence>
<dbReference type="PANTHER" id="PTHR43884">
    <property type="entry name" value="ACYL-COA DEHYDROGENASE"/>
    <property type="match status" value="1"/>
</dbReference>
<dbReference type="InterPro" id="IPR036250">
    <property type="entry name" value="AcylCo_DH-like_C"/>
</dbReference>